<organism evidence="1">
    <name type="scientific">Solibacter usitatus (strain Ellin6076)</name>
    <dbReference type="NCBI Taxonomy" id="234267"/>
    <lineage>
        <taxon>Bacteria</taxon>
        <taxon>Pseudomonadati</taxon>
        <taxon>Acidobacteriota</taxon>
        <taxon>Terriglobia</taxon>
        <taxon>Bryobacterales</taxon>
        <taxon>Solibacteraceae</taxon>
        <taxon>Candidatus Solibacter</taxon>
    </lineage>
</organism>
<dbReference type="Pfam" id="PF12543">
    <property type="entry name" value="DUF3738"/>
    <property type="match status" value="1"/>
</dbReference>
<dbReference type="InParanoid" id="Q023N3"/>
<reference evidence="1" key="1">
    <citation type="submission" date="2006-10" db="EMBL/GenBank/DDBJ databases">
        <title>Complete sequence of Solibacter usitatus Ellin6076.</title>
        <authorList>
            <consortium name="US DOE Joint Genome Institute"/>
            <person name="Copeland A."/>
            <person name="Lucas S."/>
            <person name="Lapidus A."/>
            <person name="Barry K."/>
            <person name="Detter J.C."/>
            <person name="Glavina del Rio T."/>
            <person name="Hammon N."/>
            <person name="Israni S."/>
            <person name="Dalin E."/>
            <person name="Tice H."/>
            <person name="Pitluck S."/>
            <person name="Thompson L.S."/>
            <person name="Brettin T."/>
            <person name="Bruce D."/>
            <person name="Han C."/>
            <person name="Tapia R."/>
            <person name="Gilna P."/>
            <person name="Schmutz J."/>
            <person name="Larimer F."/>
            <person name="Land M."/>
            <person name="Hauser L."/>
            <person name="Kyrpides N."/>
            <person name="Mikhailova N."/>
            <person name="Janssen P.H."/>
            <person name="Kuske C.R."/>
            <person name="Richardson P."/>
        </authorList>
    </citation>
    <scope>NUCLEOTIDE SEQUENCE</scope>
    <source>
        <strain evidence="1">Ellin6076</strain>
    </source>
</reference>
<dbReference type="STRING" id="234267.Acid_2821"/>
<dbReference type="NCBIfam" id="TIGR03435">
    <property type="entry name" value="Soli_TIGR03435"/>
    <property type="match status" value="1"/>
</dbReference>
<dbReference type="KEGG" id="sus:Acid_2821"/>
<accession>Q023N3</accession>
<dbReference type="EMBL" id="CP000473">
    <property type="protein sequence ID" value="ABJ83807.1"/>
    <property type="molecule type" value="Genomic_DNA"/>
</dbReference>
<name>Q023N3_SOLUE</name>
<dbReference type="InterPro" id="IPR017801">
    <property type="entry name" value="DUF3738"/>
</dbReference>
<sequence length="260" mass="28591">MPSVHQDGSRARHRRVRDLRTLIGYAFGSSPGRIQGPSWLLDGGATRFHIVAKFLPGEPLDFVPEMFQTLLAERFQLALHRAANSQEVYALLAPNGGFMLRPAGPPVTDPGAPSDALDFFGDVRTRTTPNPDGTGSTTRIANPRMGTVLETEGRNRTRQWHALSISLEGLADLLDKVAPLSLAVIDTTGLNGRYELILEVAPHRMTPGADMQAEVLDAFNQGLRRLGLRLERRTALFETLFLDRAEKTPHVQLAVPERAT</sequence>
<evidence type="ECO:0000313" key="1">
    <source>
        <dbReference type="EMBL" id="ABJ83807.1"/>
    </source>
</evidence>
<dbReference type="HOGENOM" id="CLU_1069196_0_0_0"/>
<gene>
    <name evidence="1" type="ordered locus">Acid_2821</name>
</gene>
<dbReference type="AlphaFoldDB" id="Q023N3"/>
<protein>
    <submittedName>
        <fullName evidence="1">Uncharacterized protein</fullName>
    </submittedName>
</protein>
<proteinExistence type="predicted"/>